<dbReference type="SMART" id="SM00164">
    <property type="entry name" value="TBC"/>
    <property type="match status" value="1"/>
</dbReference>
<reference evidence="4 5" key="2">
    <citation type="submission" date="2016-05" db="EMBL/GenBank/DDBJ databases">
        <title>Lineage-specific infection strategies underlie the spectrum of fungal disease in amphibians.</title>
        <authorList>
            <person name="Cuomo C.A."/>
            <person name="Farrer R.A."/>
            <person name="James T."/>
            <person name="Longcore J."/>
            <person name="Birren B."/>
        </authorList>
    </citation>
    <scope>NUCLEOTIDE SEQUENCE [LARGE SCALE GENOMIC DNA]</scope>
    <source>
        <strain evidence="4 5">JEL423</strain>
    </source>
</reference>
<evidence type="ECO:0000259" key="3">
    <source>
        <dbReference type="PROSITE" id="PS50086"/>
    </source>
</evidence>
<evidence type="ECO:0000313" key="4">
    <source>
        <dbReference type="EMBL" id="OAJ44244.1"/>
    </source>
</evidence>
<dbReference type="Gene3D" id="1.10.8.270">
    <property type="entry name" value="putative rabgap domain of human tbc1 domain family member 14 like domains"/>
    <property type="match status" value="1"/>
</dbReference>
<dbReference type="PANTHER" id="PTHR22957:SF502">
    <property type="entry name" value="SMALL G PROTEIN SIGNALING MODULATOR 2-RELATED"/>
    <property type="match status" value="1"/>
</dbReference>
<dbReference type="EMBL" id="DS022312">
    <property type="protein sequence ID" value="OAJ44244.1"/>
    <property type="molecule type" value="Genomic_DNA"/>
</dbReference>
<protein>
    <recommendedName>
        <fullName evidence="3">Rab-GAP TBC domain-containing protein</fullName>
    </recommendedName>
</protein>
<feature type="region of interest" description="Disordered" evidence="2">
    <location>
        <begin position="37"/>
        <end position="61"/>
    </location>
</feature>
<dbReference type="Pfam" id="PF00566">
    <property type="entry name" value="RabGAP-TBC"/>
    <property type="match status" value="1"/>
</dbReference>
<feature type="domain" description="Rab-GAP TBC" evidence="3">
    <location>
        <begin position="224"/>
        <end position="476"/>
    </location>
</feature>
<evidence type="ECO:0000313" key="5">
    <source>
        <dbReference type="Proteomes" id="UP000077115"/>
    </source>
</evidence>
<proteinExistence type="predicted"/>
<dbReference type="VEuPathDB" id="FungiDB:BDEG_27506"/>
<dbReference type="Gene3D" id="1.10.472.80">
    <property type="entry name" value="Ypt/Rab-GAP domain of gyp1p, domain 3"/>
    <property type="match status" value="1"/>
</dbReference>
<dbReference type="eggNOG" id="KOG2197">
    <property type="taxonomic scope" value="Eukaryota"/>
</dbReference>
<gene>
    <name evidence="4" type="ORF">BDEG_27506</name>
</gene>
<sequence length="579" mass="65937">MSKQPFDPIDVFNEAKWSLLEGFAHVTRIYRETASMLTQEGSSSHSPSSRHRTEGQQKGQSHLTYSFEPSRIELAHWAHQLHTSRTEQASALPNDSFSLLDDFDLLTHSDVRSGECVSVSSEGLSRRGSMTPLGYSSGLRDVVWDETHEADTNIGTFEILSTDFAPPPKITVRNAPVSSQVWNEWFNSPSNGATFSSATPSLLKNTTQHRVPPLIVRDAIFRGGLDESVRCEAWKFLYGLFSWDFTLEQRESVLKAKRSQYDNLKHAWKDLLKRPDESLSAAEKITKNEFLENIIKIEKDVVRTDRQLSFYESIETSNVGDTGHSYENARFGSDYTASPTACNPTISGNLKKLTNLLITYTTVPENDGLGFVQGMADLASPFLVVMQGEEADAFWCFVSLMESKKNNFRVDGTGMRSNLDTMEKLIRVIDPGLHAHFKSIDALNLFCCFRWFLVFFKREFKFEDVLVLWEVAASNRFTYNDMHFFIAMAILDEHRDVIVRHLMTFDEVIKYVNDLSLQMRLHKILIRTAQLIQRFIGLAQSRGCLLDSDTEPIEDTCNNDPRPLQVPIQIILDRLIRKS</sequence>
<keyword evidence="1" id="KW-0343">GTPase activation</keyword>
<dbReference type="OrthoDB" id="10264062at2759"/>
<dbReference type="Proteomes" id="UP000077115">
    <property type="component" value="Unassembled WGS sequence"/>
</dbReference>
<evidence type="ECO:0000256" key="2">
    <source>
        <dbReference type="SAM" id="MobiDB-lite"/>
    </source>
</evidence>
<dbReference type="STRING" id="403673.A0A177WX65"/>
<accession>A0A177WX65</accession>
<dbReference type="SUPFAM" id="SSF47923">
    <property type="entry name" value="Ypt/Rab-GAP domain of gyp1p"/>
    <property type="match status" value="2"/>
</dbReference>
<name>A0A177WX65_BATDL</name>
<dbReference type="PANTHER" id="PTHR22957">
    <property type="entry name" value="TBC1 DOMAIN FAMILY MEMBER GTPASE-ACTIVATING PROTEIN"/>
    <property type="match status" value="1"/>
</dbReference>
<dbReference type="InterPro" id="IPR000195">
    <property type="entry name" value="Rab-GAP-TBC_dom"/>
</dbReference>
<evidence type="ECO:0000256" key="1">
    <source>
        <dbReference type="ARBA" id="ARBA00022468"/>
    </source>
</evidence>
<reference evidence="4 5" key="1">
    <citation type="submission" date="2006-10" db="EMBL/GenBank/DDBJ databases">
        <title>The Genome Sequence of Batrachochytrium dendrobatidis JEL423.</title>
        <authorList>
            <consortium name="The Broad Institute Genome Sequencing Platform"/>
            <person name="Birren B."/>
            <person name="Lander E."/>
            <person name="Galagan J."/>
            <person name="Cuomo C."/>
            <person name="Devon K."/>
            <person name="Jaffe D."/>
            <person name="Butler J."/>
            <person name="Alvarez P."/>
            <person name="Gnerre S."/>
            <person name="Grabherr M."/>
            <person name="Kleber M."/>
            <person name="Mauceli E."/>
            <person name="Brockman W."/>
            <person name="Young S."/>
            <person name="LaButti K."/>
            <person name="Sykes S."/>
            <person name="DeCaprio D."/>
            <person name="Crawford M."/>
            <person name="Koehrsen M."/>
            <person name="Engels R."/>
            <person name="Montgomery P."/>
            <person name="Pearson M."/>
            <person name="Howarth C."/>
            <person name="Larson L."/>
            <person name="White J."/>
            <person name="O'Leary S."/>
            <person name="Kodira C."/>
            <person name="Zeng Q."/>
            <person name="Yandava C."/>
            <person name="Alvarado L."/>
            <person name="Longcore J."/>
            <person name="James T."/>
        </authorList>
    </citation>
    <scope>NUCLEOTIDE SEQUENCE [LARGE SCALE GENOMIC DNA]</scope>
    <source>
        <strain evidence="4 5">JEL423</strain>
    </source>
</reference>
<dbReference type="AlphaFoldDB" id="A0A177WX65"/>
<dbReference type="PROSITE" id="PS50086">
    <property type="entry name" value="TBC_RABGAP"/>
    <property type="match status" value="1"/>
</dbReference>
<dbReference type="GO" id="GO:0005096">
    <property type="term" value="F:GTPase activator activity"/>
    <property type="evidence" value="ECO:0007669"/>
    <property type="project" value="UniProtKB-KW"/>
</dbReference>
<organism evidence="4 5">
    <name type="scientific">Batrachochytrium dendrobatidis (strain JEL423)</name>
    <dbReference type="NCBI Taxonomy" id="403673"/>
    <lineage>
        <taxon>Eukaryota</taxon>
        <taxon>Fungi</taxon>
        <taxon>Fungi incertae sedis</taxon>
        <taxon>Chytridiomycota</taxon>
        <taxon>Chytridiomycota incertae sedis</taxon>
        <taxon>Chytridiomycetes</taxon>
        <taxon>Rhizophydiales</taxon>
        <taxon>Rhizophydiales incertae sedis</taxon>
        <taxon>Batrachochytrium</taxon>
    </lineage>
</organism>
<dbReference type="InterPro" id="IPR035969">
    <property type="entry name" value="Rab-GAP_TBC_sf"/>
</dbReference>